<sequence length="221" mass="26039">MPSWKLHVKLARCLGVSEDVARFVNKLIDEPSKATDRLSSEDDKRVFYELIEAGFIGHDWSRGSKGRRNMVLTICSKYYNKEECRLAVDLHDMLDYIATLRNPRKLAEIILKSELFHSSGNMPIDERLVKIRDVLKSDEYKHKVEELAKEIEVKLDENKYSELIAEMVKVKAKELEIEERVLNYLLTNINEIQRKIADEIRNRIELAEHNKHISLDKWFKR</sequence>
<evidence type="ECO:0000313" key="1">
    <source>
        <dbReference type="EMBL" id="PUA32859.1"/>
    </source>
</evidence>
<name>A0A2R7Y664_9CREN</name>
<accession>A0A2R7Y664</accession>
<proteinExistence type="predicted"/>
<protein>
    <submittedName>
        <fullName evidence="1">Uncharacterized protein</fullName>
    </submittedName>
</protein>
<dbReference type="AlphaFoldDB" id="A0A2R7Y664"/>
<dbReference type="EMBL" id="NBVN01000003">
    <property type="protein sequence ID" value="PUA32859.1"/>
    <property type="molecule type" value="Genomic_DNA"/>
</dbReference>
<comment type="caution">
    <text evidence="1">The sequence shown here is derived from an EMBL/GenBank/DDBJ whole genome shotgun (WGS) entry which is preliminary data.</text>
</comment>
<reference evidence="1 2" key="1">
    <citation type="journal article" date="2018" name="Syst. Appl. Microbiol.">
        <title>A new symbiotic nanoarchaeote (Candidatus Nanoclepta minutus) and its host (Zestosphaera tikiterensis gen. nov., sp. nov.) from a New Zealand hot spring.</title>
        <authorList>
            <person name="St John E."/>
            <person name="Liu Y."/>
            <person name="Podar M."/>
            <person name="Stott M.B."/>
            <person name="Meneghin J."/>
            <person name="Chen Z."/>
            <person name="Lagutin K."/>
            <person name="Mitchell K."/>
            <person name="Reysenbach A.L."/>
        </authorList>
    </citation>
    <scope>NUCLEOTIDE SEQUENCE [LARGE SCALE GENOMIC DNA]</scope>
    <source>
        <strain evidence="1">NZ3</strain>
    </source>
</reference>
<evidence type="ECO:0000313" key="2">
    <source>
        <dbReference type="Proteomes" id="UP000244093"/>
    </source>
</evidence>
<gene>
    <name evidence="1" type="ORF">B7O98_05335</name>
</gene>
<organism evidence="1 2">
    <name type="scientific">Zestosphaera tikiterensis</name>
    <dbReference type="NCBI Taxonomy" id="1973259"/>
    <lineage>
        <taxon>Archaea</taxon>
        <taxon>Thermoproteota</taxon>
        <taxon>Thermoprotei</taxon>
        <taxon>Desulfurococcales</taxon>
        <taxon>Desulfurococcaceae</taxon>
        <taxon>Zestosphaera</taxon>
    </lineage>
</organism>
<dbReference type="Proteomes" id="UP000244093">
    <property type="component" value="Unassembled WGS sequence"/>
</dbReference>